<dbReference type="PANTHER" id="PTHR10827">
    <property type="entry name" value="RETICULOCALBIN"/>
    <property type="match status" value="1"/>
</dbReference>
<evidence type="ECO:0000256" key="3">
    <source>
        <dbReference type="SAM" id="MobiDB-lite"/>
    </source>
</evidence>
<name>A0A285CNJ6_9RHOB</name>
<dbReference type="GO" id="GO:0005509">
    <property type="term" value="F:calcium ion binding"/>
    <property type="evidence" value="ECO:0007669"/>
    <property type="project" value="InterPro"/>
</dbReference>
<dbReference type="InterPro" id="IPR018247">
    <property type="entry name" value="EF_Hand_1_Ca_BS"/>
</dbReference>
<dbReference type="PANTHER" id="PTHR10827:SF98">
    <property type="entry name" value="45 KDA CALCIUM-BINDING PROTEIN"/>
    <property type="match status" value="1"/>
</dbReference>
<feature type="compositionally biased region" description="Gly residues" evidence="3">
    <location>
        <begin position="177"/>
        <end position="195"/>
    </location>
</feature>
<dbReference type="SUPFAM" id="SSF47473">
    <property type="entry name" value="EF-hand"/>
    <property type="match status" value="1"/>
</dbReference>
<evidence type="ECO:0000259" key="4">
    <source>
        <dbReference type="PROSITE" id="PS50222"/>
    </source>
</evidence>
<gene>
    <name evidence="5" type="ORF">SAMN05878503_102425</name>
</gene>
<dbReference type="AlphaFoldDB" id="A0A285CNJ6"/>
<dbReference type="Proteomes" id="UP000219467">
    <property type="component" value="Unassembled WGS sequence"/>
</dbReference>
<dbReference type="Pfam" id="PF13202">
    <property type="entry name" value="EF-hand_5"/>
    <property type="match status" value="4"/>
</dbReference>
<keyword evidence="1" id="KW-0479">Metal-binding</keyword>
<dbReference type="PROSITE" id="PS00018">
    <property type="entry name" value="EF_HAND_1"/>
    <property type="match status" value="3"/>
</dbReference>
<dbReference type="RefSeq" id="WP_235840926.1">
    <property type="nucleotide sequence ID" value="NZ_OAOQ01000002.1"/>
</dbReference>
<sequence>MKRMNILGVATAAGLVLAVGGAVLAQQAPGMGMGMGPGAGMGPGGGMGMGMGMGPGAGMGKGMGPMFDFDTLDTDKDGTVTRAELDAARTARVDNADANGDGLLSLDELKTLHLAQMTPRIEARAKQMIAHLDADGDGQLSVSELAAGPGPAMMFNRLDANGDGALSQDEADRAGPRGRGPGRGYGHHGGGWFWN</sequence>
<dbReference type="InterPro" id="IPR011992">
    <property type="entry name" value="EF-hand-dom_pair"/>
</dbReference>
<proteinExistence type="predicted"/>
<dbReference type="CDD" id="cd00051">
    <property type="entry name" value="EFh"/>
    <property type="match status" value="1"/>
</dbReference>
<evidence type="ECO:0000256" key="2">
    <source>
        <dbReference type="ARBA" id="ARBA00022737"/>
    </source>
</evidence>
<evidence type="ECO:0000313" key="5">
    <source>
        <dbReference type="EMBL" id="SNX68985.1"/>
    </source>
</evidence>
<feature type="region of interest" description="Disordered" evidence="3">
    <location>
        <begin position="159"/>
        <end position="195"/>
    </location>
</feature>
<dbReference type="EMBL" id="OAOQ01000002">
    <property type="protein sequence ID" value="SNX68985.1"/>
    <property type="molecule type" value="Genomic_DNA"/>
</dbReference>
<reference evidence="6" key="1">
    <citation type="submission" date="2017-08" db="EMBL/GenBank/DDBJ databases">
        <authorList>
            <person name="Varghese N."/>
            <person name="Submissions S."/>
        </authorList>
    </citation>
    <scope>NUCLEOTIDE SEQUENCE [LARGE SCALE GENOMIC DNA]</scope>
    <source>
        <strain evidence="6">JA234</strain>
    </source>
</reference>
<dbReference type="PROSITE" id="PS50222">
    <property type="entry name" value="EF_HAND_2"/>
    <property type="match status" value="2"/>
</dbReference>
<keyword evidence="2" id="KW-0677">Repeat</keyword>
<accession>A0A285CNJ6</accession>
<evidence type="ECO:0000313" key="6">
    <source>
        <dbReference type="Proteomes" id="UP000219467"/>
    </source>
</evidence>
<feature type="domain" description="EF-hand" evidence="4">
    <location>
        <begin position="69"/>
        <end position="95"/>
    </location>
</feature>
<protein>
    <submittedName>
        <fullName evidence="5">EF hand domain-containing protein</fullName>
    </submittedName>
</protein>
<keyword evidence="6" id="KW-1185">Reference proteome</keyword>
<organism evidence="5 6">
    <name type="scientific">Cereibacter ovatus</name>
    <dbReference type="NCBI Taxonomy" id="439529"/>
    <lineage>
        <taxon>Bacteria</taxon>
        <taxon>Pseudomonadati</taxon>
        <taxon>Pseudomonadota</taxon>
        <taxon>Alphaproteobacteria</taxon>
        <taxon>Rhodobacterales</taxon>
        <taxon>Paracoccaceae</taxon>
        <taxon>Cereibacter</taxon>
    </lineage>
</organism>
<feature type="domain" description="EF-hand" evidence="4">
    <location>
        <begin position="120"/>
        <end position="155"/>
    </location>
</feature>
<dbReference type="Gene3D" id="1.10.238.10">
    <property type="entry name" value="EF-hand"/>
    <property type="match status" value="2"/>
</dbReference>
<evidence type="ECO:0000256" key="1">
    <source>
        <dbReference type="ARBA" id="ARBA00022723"/>
    </source>
</evidence>
<dbReference type="InterPro" id="IPR002048">
    <property type="entry name" value="EF_hand_dom"/>
</dbReference>